<accession>A0ABW9VH15</accession>
<keyword evidence="1" id="KW-0732">Signal</keyword>
<dbReference type="NCBIfam" id="NF038128">
    <property type="entry name" value="choice_anch_J"/>
    <property type="match status" value="1"/>
</dbReference>
<dbReference type="Proteomes" id="UP000478090">
    <property type="component" value="Unassembled WGS sequence"/>
</dbReference>
<gene>
    <name evidence="3" type="ORF">GTP27_00820</name>
</gene>
<dbReference type="Pfam" id="PF07589">
    <property type="entry name" value="PEP-CTERM"/>
    <property type="match status" value="1"/>
</dbReference>
<proteinExistence type="predicted"/>
<protein>
    <submittedName>
        <fullName evidence="3">PEP-CTERM sorting domain-containing protein</fullName>
    </submittedName>
</protein>
<dbReference type="Gene3D" id="2.60.120.200">
    <property type="match status" value="1"/>
</dbReference>
<name>A0ABW9VH15_9BURK</name>
<sequence length="377" mass="38073">MNLQKTLIGLLAAAAISPASAAPLLNEGFNDIGTLSSSGWFLTNNSSPAGQSGWFQSDVLGAAAGPANSAIGANYLNAAAGGAISNWLITPELAMANGNTLNFSLRLMGEGFQDTVEVYYSLAGASHNVGSSTSSTGDFVLLGTYSATNDTGWTNKALTLSGLGAAATGRFAFRYVVGDTNAAGDAIAIDSVNVSAVPEPASALLLLAGLGVLVFNRKRARWLAFAGASATALVAQAEPQAANGLMTFPHTRVMTAAELQLDVTPASGTNGLMAYKDPVTGQLTGPTAEQAAELAALSAASTSSRVSSGRIAQGAKVQPLSTAKGGVGRRLDDSKASFAIVQKAADGTLVQSCMPGEDAEQHLAHDAQLPAAKGALQ</sequence>
<dbReference type="RefSeq" id="WP_161037298.1">
    <property type="nucleotide sequence ID" value="NZ_WWCM01000001.1"/>
</dbReference>
<dbReference type="NCBIfam" id="TIGR02595">
    <property type="entry name" value="PEP_CTERM"/>
    <property type="match status" value="1"/>
</dbReference>
<comment type="caution">
    <text evidence="3">The sequence shown here is derived from an EMBL/GenBank/DDBJ whole genome shotgun (WGS) entry which is preliminary data.</text>
</comment>
<dbReference type="InterPro" id="IPR013424">
    <property type="entry name" value="Ice-binding_C"/>
</dbReference>
<reference evidence="3 4" key="1">
    <citation type="submission" date="2019-12" db="EMBL/GenBank/DDBJ databases">
        <title>Novel species isolated from a subtropical stream in China.</title>
        <authorList>
            <person name="Lu H."/>
        </authorList>
    </citation>
    <scope>NUCLEOTIDE SEQUENCE [LARGE SCALE GENOMIC DNA]</scope>
    <source>
        <strain evidence="3 4">CY13W</strain>
    </source>
</reference>
<organism evidence="3 4">
    <name type="scientific">Duganella qianjiadongensis</name>
    <dbReference type="NCBI Taxonomy" id="2692176"/>
    <lineage>
        <taxon>Bacteria</taxon>
        <taxon>Pseudomonadati</taxon>
        <taxon>Pseudomonadota</taxon>
        <taxon>Betaproteobacteria</taxon>
        <taxon>Burkholderiales</taxon>
        <taxon>Oxalobacteraceae</taxon>
        <taxon>Telluria group</taxon>
        <taxon>Duganella</taxon>
    </lineage>
</organism>
<feature type="chain" id="PRO_5045931739" evidence="1">
    <location>
        <begin position="22"/>
        <end position="377"/>
    </location>
</feature>
<evidence type="ECO:0000259" key="2">
    <source>
        <dbReference type="Pfam" id="PF07589"/>
    </source>
</evidence>
<evidence type="ECO:0000313" key="3">
    <source>
        <dbReference type="EMBL" id="MYM37868.1"/>
    </source>
</evidence>
<evidence type="ECO:0000313" key="4">
    <source>
        <dbReference type="Proteomes" id="UP000478090"/>
    </source>
</evidence>
<keyword evidence="4" id="KW-1185">Reference proteome</keyword>
<feature type="signal peptide" evidence="1">
    <location>
        <begin position="1"/>
        <end position="21"/>
    </location>
</feature>
<feature type="domain" description="Ice-binding protein C-terminal" evidence="2">
    <location>
        <begin position="196"/>
        <end position="219"/>
    </location>
</feature>
<dbReference type="NCBIfam" id="NF047450">
    <property type="entry name" value="post-PEP-CTERM_1"/>
    <property type="match status" value="1"/>
</dbReference>
<dbReference type="EMBL" id="WWCM01000001">
    <property type="protein sequence ID" value="MYM37868.1"/>
    <property type="molecule type" value="Genomic_DNA"/>
</dbReference>
<evidence type="ECO:0000256" key="1">
    <source>
        <dbReference type="SAM" id="SignalP"/>
    </source>
</evidence>